<feature type="compositionally biased region" description="Basic and acidic residues" evidence="2">
    <location>
        <begin position="1205"/>
        <end position="1237"/>
    </location>
</feature>
<feature type="compositionally biased region" description="Basic and acidic residues" evidence="2">
    <location>
        <begin position="333"/>
        <end position="351"/>
    </location>
</feature>
<dbReference type="PANTHER" id="PTHR23075:SF0">
    <property type="entry name" value="ATPASE FAMILY AAA DOMAIN-CONTAINING PROTEIN 3"/>
    <property type="match status" value="1"/>
</dbReference>
<feature type="compositionally biased region" description="Low complexity" evidence="2">
    <location>
        <begin position="379"/>
        <end position="400"/>
    </location>
</feature>
<evidence type="ECO:0000313" key="3">
    <source>
        <dbReference type="EMBL" id="RPA78336.1"/>
    </source>
</evidence>
<feature type="compositionally biased region" description="Basic and acidic residues" evidence="2">
    <location>
        <begin position="1073"/>
        <end position="1105"/>
    </location>
</feature>
<feature type="region of interest" description="Disordered" evidence="2">
    <location>
        <begin position="317"/>
        <end position="513"/>
    </location>
</feature>
<feature type="compositionally biased region" description="Low complexity" evidence="2">
    <location>
        <begin position="612"/>
        <end position="638"/>
    </location>
</feature>
<accession>A0A3N4HZ00</accession>
<feature type="region of interest" description="Disordered" evidence="2">
    <location>
        <begin position="981"/>
        <end position="1014"/>
    </location>
</feature>
<feature type="compositionally biased region" description="Basic and acidic residues" evidence="2">
    <location>
        <begin position="700"/>
        <end position="714"/>
    </location>
</feature>
<feature type="compositionally biased region" description="Low complexity" evidence="2">
    <location>
        <begin position="902"/>
        <end position="919"/>
    </location>
</feature>
<protein>
    <submittedName>
        <fullName evidence="3">Uncharacterized protein</fullName>
    </submittedName>
</protein>
<feature type="region of interest" description="Disordered" evidence="2">
    <location>
        <begin position="90"/>
        <end position="130"/>
    </location>
</feature>
<feature type="compositionally biased region" description="Basic and acidic residues" evidence="2">
    <location>
        <begin position="1115"/>
        <end position="1126"/>
    </location>
</feature>
<feature type="region of interest" description="Disordered" evidence="2">
    <location>
        <begin position="1168"/>
        <end position="1191"/>
    </location>
</feature>
<feature type="compositionally biased region" description="Low complexity" evidence="2">
    <location>
        <begin position="408"/>
        <end position="419"/>
    </location>
</feature>
<dbReference type="STRING" id="1160509.A0A3N4HZ00"/>
<sequence length="1407" mass="157944">MNPASPPSPNSIQSVTPMRLGTNQELTADFDDEETNELCPDLSRYNLQLKKKRHHSSPLRHEDLSNRNKPVDPSILCNAIIQGISPDRVIAKQSSSHMSQVPGGVSSGQDDNDNTMQNESIDESGESDAGDVSMVPWYEGAGYNKAAVDASKGRDEEFALRSVEMAKRIAADAILKLAERRCAVVLSKAEERMESEKELDPADIDAECDKIREIHEKAQNSIAQLCTYSVSVTVDNEGVLPSFRSCRTTSFFFSDQTPTSSRYPASVIFPTHLFSCDMDSDISEDAFSKFLELVDDVQKQNDERIALLRRFAENLSNAKKAGRSASVASAASREPDVLTEKRPRSETKEDSGPDAAQPDHTAKRQRTALLPPTPEVPRSKPSTQKSSSPTPTSRSQNKSTPTPPASSPGPTTSPTTPTPANRLQKRKRDDVEQTSETTEDMDKQSDDGEGSAEELEEEDKDRSGSESRGKPGRKPQPKRVSEYLNLPSLEDEDEDDDDEEPPQKKRRIRARRQMDIVLGCDTEEEAIARKAEVRGFLWDTHKIVLDKAWTKIPTRRRKQIKLSIHKEFCEKRKYEWSDRAIDKLCQTIALDKSKNKKRPTKATSSPAKSRVSTAKKSTSNSSDKTTSSEAPSSSATPEDQSKNKSAKQGSTRKSPDTTKPPVSSISTRDTTKPKPAPTQPNDTSRPTKAHQQDTHGSTKASDESKGKSDAKSKVTDSTGVKAGPPPPVVGAAPPIHNRGPPTRTYGRSLKPTDSKPQPSGAPAPSHGVTNVAEGSNAHVNTTKTPASKPGPVEGEEPDEGPVYRIRFDGQNVFHRVPYYMLMEQEEYDEMVSRYVSGYTAGKGAIRACPLLTRQGGINKSKSVPFNSVDDIEENIELFDKHGSFGIYLYWEPRDPSPEPIGQSEQPSTEYESSSTSSDSQRMRSAIIVYTPHLNNIPPSSLFSSPVKANVPLSAEDKRIQERRAEILREREAYDALAATKANQAEDHAADGQSHDAVANGVGTRRTKAERDEAWQREVARLNGLYKEQQEKLQQEKLQQEKLQQEKLQQEKLQQEKLQQEKLEKQEKLERQQKEYQERLDQQRREEAVKSEREVQKRNAEERKQQDAIQQNAKQQEQRNAEQARLNQERAAELARLKRLENERQVRIQKEREERDRLLEAERLKKAVEEQQRLDLEKKAKEEKEEKERRDELIRVQARQQVMDRLREKAKLREEERRKEEEQRLRDIDQKIKNEWQDCKAPPPNQERSRSSTTPRTPRATRRVIGQTGNSRPLYAGSSLRFNLGSKAHSPSKELQSKKPAPKKQSATGKPSVKSGSHAAPSDIAPPKGWIPLANKDEYHPSTPIGDVLSRPVRNRTLSSMGRASQEYLQREEQRKLTSSQQKAARDNKKNARANLNLSESSAPPKRW</sequence>
<dbReference type="GO" id="GO:0007005">
    <property type="term" value="P:mitochondrion organization"/>
    <property type="evidence" value="ECO:0007669"/>
    <property type="project" value="TreeGrafter"/>
</dbReference>
<feature type="compositionally biased region" description="Polar residues" evidence="2">
    <location>
        <begin position="10"/>
        <end position="26"/>
    </location>
</feature>
<keyword evidence="1" id="KW-0175">Coiled coil</keyword>
<feature type="region of interest" description="Disordered" evidence="2">
    <location>
        <begin position="50"/>
        <end position="70"/>
    </location>
</feature>
<feature type="compositionally biased region" description="Acidic residues" evidence="2">
    <location>
        <begin position="120"/>
        <end position="129"/>
    </location>
</feature>
<feature type="compositionally biased region" description="Acidic residues" evidence="2">
    <location>
        <begin position="489"/>
        <end position="500"/>
    </location>
</feature>
<evidence type="ECO:0000256" key="2">
    <source>
        <dbReference type="SAM" id="MobiDB-lite"/>
    </source>
</evidence>
<dbReference type="PANTHER" id="PTHR23075">
    <property type="entry name" value="PUTATIVE ATP-ASE"/>
    <property type="match status" value="1"/>
</dbReference>
<feature type="region of interest" description="Disordered" evidence="2">
    <location>
        <begin position="1073"/>
        <end position="1126"/>
    </location>
</feature>
<feature type="compositionally biased region" description="Basic and acidic residues" evidence="2">
    <location>
        <begin position="983"/>
        <end position="993"/>
    </location>
</feature>
<feature type="compositionally biased region" description="Basic and acidic residues" evidence="2">
    <location>
        <begin position="59"/>
        <end position="70"/>
    </location>
</feature>
<feature type="compositionally biased region" description="Low complexity" evidence="2">
    <location>
        <begin position="323"/>
        <end position="332"/>
    </location>
</feature>
<keyword evidence="4" id="KW-1185">Reference proteome</keyword>
<feature type="region of interest" description="Disordered" evidence="2">
    <location>
        <begin position="895"/>
        <end position="921"/>
    </location>
</feature>
<dbReference type="EMBL" id="ML119712">
    <property type="protein sequence ID" value="RPA78336.1"/>
    <property type="molecule type" value="Genomic_DNA"/>
</dbReference>
<dbReference type="GO" id="GO:0005739">
    <property type="term" value="C:mitochondrion"/>
    <property type="evidence" value="ECO:0007669"/>
    <property type="project" value="TreeGrafter"/>
</dbReference>
<feature type="compositionally biased region" description="Polar residues" evidence="2">
    <location>
        <begin position="601"/>
        <end position="611"/>
    </location>
</feature>
<feature type="region of interest" description="Disordered" evidence="2">
    <location>
        <begin position="1"/>
        <end position="35"/>
    </location>
</feature>
<evidence type="ECO:0000313" key="4">
    <source>
        <dbReference type="Proteomes" id="UP000275078"/>
    </source>
</evidence>
<feature type="region of interest" description="Disordered" evidence="2">
    <location>
        <begin position="1031"/>
        <end position="1051"/>
    </location>
</feature>
<gene>
    <name evidence="3" type="ORF">BJ508DRAFT_309290</name>
</gene>
<proteinExistence type="predicted"/>
<feature type="region of interest" description="Disordered" evidence="2">
    <location>
        <begin position="592"/>
        <end position="802"/>
    </location>
</feature>
<dbReference type="GO" id="GO:0008270">
    <property type="term" value="F:zinc ion binding"/>
    <property type="evidence" value="ECO:0007669"/>
    <property type="project" value="TreeGrafter"/>
</dbReference>
<feature type="compositionally biased region" description="Acidic residues" evidence="2">
    <location>
        <begin position="447"/>
        <end position="459"/>
    </location>
</feature>
<organism evidence="3 4">
    <name type="scientific">Ascobolus immersus RN42</name>
    <dbReference type="NCBI Taxonomy" id="1160509"/>
    <lineage>
        <taxon>Eukaryota</taxon>
        <taxon>Fungi</taxon>
        <taxon>Dikarya</taxon>
        <taxon>Ascomycota</taxon>
        <taxon>Pezizomycotina</taxon>
        <taxon>Pezizomycetes</taxon>
        <taxon>Pezizales</taxon>
        <taxon>Ascobolaceae</taxon>
        <taxon>Ascobolus</taxon>
    </lineage>
</organism>
<feature type="region of interest" description="Disordered" evidence="2">
    <location>
        <begin position="1205"/>
        <end position="1407"/>
    </location>
</feature>
<reference evidence="3 4" key="1">
    <citation type="journal article" date="2018" name="Nat. Ecol. Evol.">
        <title>Pezizomycetes genomes reveal the molecular basis of ectomycorrhizal truffle lifestyle.</title>
        <authorList>
            <person name="Murat C."/>
            <person name="Payen T."/>
            <person name="Noel B."/>
            <person name="Kuo A."/>
            <person name="Morin E."/>
            <person name="Chen J."/>
            <person name="Kohler A."/>
            <person name="Krizsan K."/>
            <person name="Balestrini R."/>
            <person name="Da Silva C."/>
            <person name="Montanini B."/>
            <person name="Hainaut M."/>
            <person name="Levati E."/>
            <person name="Barry K.W."/>
            <person name="Belfiori B."/>
            <person name="Cichocki N."/>
            <person name="Clum A."/>
            <person name="Dockter R.B."/>
            <person name="Fauchery L."/>
            <person name="Guy J."/>
            <person name="Iotti M."/>
            <person name="Le Tacon F."/>
            <person name="Lindquist E.A."/>
            <person name="Lipzen A."/>
            <person name="Malagnac F."/>
            <person name="Mello A."/>
            <person name="Molinier V."/>
            <person name="Miyauchi S."/>
            <person name="Poulain J."/>
            <person name="Riccioni C."/>
            <person name="Rubini A."/>
            <person name="Sitrit Y."/>
            <person name="Splivallo R."/>
            <person name="Traeger S."/>
            <person name="Wang M."/>
            <person name="Zifcakova L."/>
            <person name="Wipf D."/>
            <person name="Zambonelli A."/>
            <person name="Paolocci F."/>
            <person name="Nowrousian M."/>
            <person name="Ottonello S."/>
            <person name="Baldrian P."/>
            <person name="Spatafora J.W."/>
            <person name="Henrissat B."/>
            <person name="Nagy L.G."/>
            <person name="Aury J.M."/>
            <person name="Wincker P."/>
            <person name="Grigoriev I.V."/>
            <person name="Bonfante P."/>
            <person name="Martin F.M."/>
        </authorList>
    </citation>
    <scope>NUCLEOTIDE SEQUENCE [LARGE SCALE GENOMIC DNA]</scope>
    <source>
        <strain evidence="3 4">RN42</strain>
    </source>
</reference>
<dbReference type="Proteomes" id="UP000275078">
    <property type="component" value="Unassembled WGS sequence"/>
</dbReference>
<feature type="compositionally biased region" description="Basic and acidic residues" evidence="2">
    <location>
        <begin position="460"/>
        <end position="469"/>
    </location>
</feature>
<evidence type="ECO:0000256" key="1">
    <source>
        <dbReference type="ARBA" id="ARBA00023054"/>
    </source>
</evidence>
<name>A0A3N4HZ00_ASCIM</name>